<evidence type="ECO:0000256" key="3">
    <source>
        <dbReference type="ARBA" id="ARBA00022692"/>
    </source>
</evidence>
<dbReference type="SUPFAM" id="SSF82866">
    <property type="entry name" value="Multidrug efflux transporter AcrB transmembrane domain"/>
    <property type="match status" value="2"/>
</dbReference>
<feature type="compositionally biased region" description="Low complexity" evidence="6">
    <location>
        <begin position="739"/>
        <end position="748"/>
    </location>
</feature>
<keyword evidence="3 7" id="KW-0812">Transmembrane</keyword>
<keyword evidence="4 7" id="KW-1133">Transmembrane helix</keyword>
<feature type="transmembrane region" description="Helical" evidence="7">
    <location>
        <begin position="652"/>
        <end position="676"/>
    </location>
</feature>
<evidence type="ECO:0000256" key="7">
    <source>
        <dbReference type="SAM" id="Phobius"/>
    </source>
</evidence>
<reference evidence="9 10" key="1">
    <citation type="submission" date="2024-12" db="EMBL/GenBank/DDBJ databases">
        <title>Forecasting of Potato common scab and diversities of Pathogenic streptomyces spp. in china.</title>
        <authorList>
            <person name="Handique U."/>
            <person name="Wu J."/>
        </authorList>
    </citation>
    <scope>NUCLEOTIDE SEQUENCE [LARGE SCALE GENOMIC DNA]</scope>
    <source>
        <strain evidence="9 10">ZRIMU1585</strain>
    </source>
</reference>
<evidence type="ECO:0000259" key="8">
    <source>
        <dbReference type="PROSITE" id="PS50156"/>
    </source>
</evidence>
<dbReference type="Proteomes" id="UP001631993">
    <property type="component" value="Unassembled WGS sequence"/>
</dbReference>
<feature type="transmembrane region" description="Helical" evidence="7">
    <location>
        <begin position="567"/>
        <end position="590"/>
    </location>
</feature>
<evidence type="ECO:0000256" key="6">
    <source>
        <dbReference type="SAM" id="MobiDB-lite"/>
    </source>
</evidence>
<comment type="subcellular location">
    <subcellularLocation>
        <location evidence="1">Cell membrane</location>
        <topology evidence="1">Multi-pass membrane protein</topology>
    </subcellularLocation>
</comment>
<sequence length="748" mass="77825">MAAKRNLAAALGRWSAEHRKTAVFGWLVLVVLVMTLGSSAGQVNLTEADYGTGDSGRAERILQDAGLTEPAGELIYIRSDELTTDSPAFTKAVADTTDALEATGLVARVRTPDTTQLVSADKHAALIQYDVKGDPDTAADRVQPVIDAVEKTDAAHQDVTLGQYGAATGLKAINDSLGEDFVRAEYTALPVSLGILLAVFGALVAALLPIALAVTACVGAMGLLALTSHVVPVDGMTNSMMFLMGLAVGVDYCLFYLRRQREEREAGRDHATALQIAAATSGHSVLISGLTVCVAMAGMFLSGLTVFEGFAIATIEVVVIAVLGSMTVLPALMAMLGDRIGAGRIPFLGRRRARRAAAGSAGSGSVAPRRDSVLLRGVLARPAVFAVLAVAFLLALAAPALGMKTEKLGTDKLLPKDNPTVVVSQQIEKDFPGSPAPASVIVKATDIDSPEMTRAIADFRARAVASGQTGKAIDVTVHAKENIAELSVPLAGDGSDATSKKALTTLRETLVPDTVGKVAGTTALVRGDLAFSVDYNDQLKKSIVPVFAFVLGVTFLLMLFSFRSPVIALTSIALNLLSVGAAYGVMTAVFQHGWGASLVGTEGIGAVESWMPLFVFVVLFGLSMDYHVFVVSRIREAYDRGATTRDAIAHGIRTTAGVVTSAGLIMVAVFAVFGTLEMQDFKQLGVGLAVAVLLDATLVRAVLLPSVMLLLGNANWAAPKFLRTSRPAAPAGPTPAAPAAPARAAAGR</sequence>
<name>A0ABW9ILR9_STRGJ</name>
<evidence type="ECO:0000313" key="10">
    <source>
        <dbReference type="Proteomes" id="UP001631993"/>
    </source>
</evidence>
<dbReference type="Pfam" id="PF03176">
    <property type="entry name" value="MMPL"/>
    <property type="match status" value="2"/>
</dbReference>
<organism evidence="9 10">
    <name type="scientific">Streptomyces galilaeus</name>
    <dbReference type="NCBI Taxonomy" id="33899"/>
    <lineage>
        <taxon>Bacteria</taxon>
        <taxon>Bacillati</taxon>
        <taxon>Actinomycetota</taxon>
        <taxon>Actinomycetes</taxon>
        <taxon>Kitasatosporales</taxon>
        <taxon>Streptomycetaceae</taxon>
        <taxon>Streptomyces</taxon>
    </lineage>
</organism>
<gene>
    <name evidence="9" type="ORF">ACKI1S_21545</name>
</gene>
<dbReference type="EMBL" id="JBJVNE010000010">
    <property type="protein sequence ID" value="MFM9648734.1"/>
    <property type="molecule type" value="Genomic_DNA"/>
</dbReference>
<evidence type="ECO:0000256" key="4">
    <source>
        <dbReference type="ARBA" id="ARBA00022989"/>
    </source>
</evidence>
<feature type="transmembrane region" description="Helical" evidence="7">
    <location>
        <begin position="310"/>
        <end position="336"/>
    </location>
</feature>
<accession>A0ABW9ILR9</accession>
<evidence type="ECO:0000256" key="5">
    <source>
        <dbReference type="ARBA" id="ARBA00023136"/>
    </source>
</evidence>
<proteinExistence type="predicted"/>
<keyword evidence="2" id="KW-1003">Cell membrane</keyword>
<keyword evidence="10" id="KW-1185">Reference proteome</keyword>
<comment type="caution">
    <text evidence="9">The sequence shown here is derived from an EMBL/GenBank/DDBJ whole genome shotgun (WGS) entry which is preliminary data.</text>
</comment>
<feature type="transmembrane region" description="Helical" evidence="7">
    <location>
        <begin position="542"/>
        <end position="560"/>
    </location>
</feature>
<feature type="transmembrane region" description="Helical" evidence="7">
    <location>
        <begin position="278"/>
        <end position="304"/>
    </location>
</feature>
<protein>
    <submittedName>
        <fullName evidence="9">MMPL family transporter</fullName>
    </submittedName>
</protein>
<dbReference type="InterPro" id="IPR000731">
    <property type="entry name" value="SSD"/>
</dbReference>
<feature type="transmembrane region" description="Helical" evidence="7">
    <location>
        <begin position="238"/>
        <end position="257"/>
    </location>
</feature>
<keyword evidence="5 7" id="KW-0472">Membrane</keyword>
<feature type="transmembrane region" description="Helical" evidence="7">
    <location>
        <begin position="610"/>
        <end position="631"/>
    </location>
</feature>
<dbReference type="Gene3D" id="1.20.1640.10">
    <property type="entry name" value="Multidrug efflux transporter AcrB transmembrane domain"/>
    <property type="match status" value="2"/>
</dbReference>
<feature type="transmembrane region" description="Helical" evidence="7">
    <location>
        <begin position="23"/>
        <end position="41"/>
    </location>
</feature>
<feature type="transmembrane region" description="Helical" evidence="7">
    <location>
        <begin position="688"/>
        <end position="711"/>
    </location>
</feature>
<feature type="domain" description="SSD" evidence="8">
    <location>
        <begin position="204"/>
        <end position="335"/>
    </location>
</feature>
<evidence type="ECO:0000313" key="9">
    <source>
        <dbReference type="EMBL" id="MFM9648734.1"/>
    </source>
</evidence>
<dbReference type="PANTHER" id="PTHR33406">
    <property type="entry name" value="MEMBRANE PROTEIN MJ1562-RELATED"/>
    <property type="match status" value="1"/>
</dbReference>
<dbReference type="RefSeq" id="WP_369278559.1">
    <property type="nucleotide sequence ID" value="NZ_JBJVMW010000007.1"/>
</dbReference>
<dbReference type="InterPro" id="IPR004869">
    <property type="entry name" value="MMPL_dom"/>
</dbReference>
<dbReference type="InterPro" id="IPR050545">
    <property type="entry name" value="Mycobact_MmpL"/>
</dbReference>
<evidence type="ECO:0000256" key="2">
    <source>
        <dbReference type="ARBA" id="ARBA00022475"/>
    </source>
</evidence>
<feature type="region of interest" description="Disordered" evidence="6">
    <location>
        <begin position="727"/>
        <end position="748"/>
    </location>
</feature>
<feature type="transmembrane region" description="Helical" evidence="7">
    <location>
        <begin position="193"/>
        <end position="226"/>
    </location>
</feature>
<dbReference type="PROSITE" id="PS50156">
    <property type="entry name" value="SSD"/>
    <property type="match status" value="1"/>
</dbReference>
<dbReference type="PANTHER" id="PTHR33406:SF13">
    <property type="entry name" value="MEMBRANE PROTEIN YDFJ"/>
    <property type="match status" value="1"/>
</dbReference>
<evidence type="ECO:0000256" key="1">
    <source>
        <dbReference type="ARBA" id="ARBA00004651"/>
    </source>
</evidence>
<feature type="transmembrane region" description="Helical" evidence="7">
    <location>
        <begin position="378"/>
        <end position="401"/>
    </location>
</feature>